<dbReference type="Pfam" id="PF08704">
    <property type="entry name" value="GCD14"/>
    <property type="match status" value="1"/>
</dbReference>
<keyword evidence="12" id="KW-1185">Reference proteome</keyword>
<dbReference type="GO" id="GO:0008033">
    <property type="term" value="P:tRNA processing"/>
    <property type="evidence" value="ECO:0007669"/>
    <property type="project" value="UniProtKB-KW"/>
</dbReference>
<dbReference type="GO" id="GO:0031515">
    <property type="term" value="C:tRNA (m1A) methyltransferase complex"/>
    <property type="evidence" value="ECO:0007669"/>
    <property type="project" value="UniProtKB-UniRule"/>
</dbReference>
<comment type="similarity">
    <text evidence="8">Belongs to the class I-like SAM-binding methyltransferase superfamily. TRM61 family.</text>
</comment>
<dbReference type="Gene3D" id="3.10.330.20">
    <property type="match status" value="1"/>
</dbReference>
<organism evidence="11 12">
    <name type="scientific">Cichlidogyrus casuarinus</name>
    <dbReference type="NCBI Taxonomy" id="1844966"/>
    <lineage>
        <taxon>Eukaryota</taxon>
        <taxon>Metazoa</taxon>
        <taxon>Spiralia</taxon>
        <taxon>Lophotrochozoa</taxon>
        <taxon>Platyhelminthes</taxon>
        <taxon>Monogenea</taxon>
        <taxon>Monopisthocotylea</taxon>
        <taxon>Dactylogyridea</taxon>
        <taxon>Ancyrocephalidae</taxon>
        <taxon>Cichlidogyrus</taxon>
    </lineage>
</organism>
<dbReference type="InterPro" id="IPR049470">
    <property type="entry name" value="TRM61_C"/>
</dbReference>
<feature type="binding site" evidence="9">
    <location>
        <begin position="118"/>
        <end position="121"/>
    </location>
    <ligand>
        <name>S-adenosyl-L-methionine</name>
        <dbReference type="ChEBI" id="CHEBI:59789"/>
    </ligand>
</feature>
<comment type="caution">
    <text evidence="11">The sequence shown here is derived from an EMBL/GenBank/DDBJ whole genome shotgun (WGS) entry which is preliminary data.</text>
</comment>
<evidence type="ECO:0000256" key="3">
    <source>
        <dbReference type="ARBA" id="ARBA00022679"/>
    </source>
</evidence>
<keyword evidence="4 8" id="KW-0949">S-adenosyl-L-methionine</keyword>
<dbReference type="PIRSF" id="PIRSF017269">
    <property type="entry name" value="GCD14"/>
    <property type="match status" value="1"/>
</dbReference>
<dbReference type="PROSITE" id="PS51620">
    <property type="entry name" value="SAM_TRM61"/>
    <property type="match status" value="1"/>
</dbReference>
<evidence type="ECO:0000256" key="1">
    <source>
        <dbReference type="ARBA" id="ARBA00004123"/>
    </source>
</evidence>
<evidence type="ECO:0000256" key="2">
    <source>
        <dbReference type="ARBA" id="ARBA00022603"/>
    </source>
</evidence>
<dbReference type="GO" id="GO:0005634">
    <property type="term" value="C:nucleus"/>
    <property type="evidence" value="ECO:0007669"/>
    <property type="project" value="UniProtKB-SubCell"/>
</dbReference>
<evidence type="ECO:0000259" key="10">
    <source>
        <dbReference type="Pfam" id="PF08704"/>
    </source>
</evidence>
<dbReference type="GO" id="GO:0160107">
    <property type="term" value="F:tRNA (adenine(58)-N1)-methyltransferase activity"/>
    <property type="evidence" value="ECO:0007669"/>
    <property type="project" value="UniProtKB-EC"/>
</dbReference>
<evidence type="ECO:0000256" key="6">
    <source>
        <dbReference type="ARBA" id="ARBA00023242"/>
    </source>
</evidence>
<dbReference type="EMBL" id="JBJKFK010000289">
    <property type="protein sequence ID" value="KAL3318082.1"/>
    <property type="molecule type" value="Genomic_DNA"/>
</dbReference>
<evidence type="ECO:0000256" key="4">
    <source>
        <dbReference type="ARBA" id="ARBA00022691"/>
    </source>
</evidence>
<protein>
    <recommendedName>
        <fullName evidence="8">tRNA (adenine(58)-N(1))-methyltransferase catalytic subunit TRMT61A</fullName>
        <ecNumber evidence="8">2.1.1.220</ecNumber>
    </recommendedName>
</protein>
<keyword evidence="3 8" id="KW-0808">Transferase</keyword>
<evidence type="ECO:0000313" key="11">
    <source>
        <dbReference type="EMBL" id="KAL3318082.1"/>
    </source>
</evidence>
<evidence type="ECO:0000256" key="7">
    <source>
        <dbReference type="ARBA" id="ARBA00048481"/>
    </source>
</evidence>
<comment type="catalytic activity">
    <reaction evidence="8">
        <text>adenosine(58) in tRNA + S-adenosyl-L-methionine = N(1)-methyladenosine(58) in tRNA + S-adenosyl-L-homocysteine + H(+)</text>
        <dbReference type="Rhea" id="RHEA:43152"/>
        <dbReference type="Rhea" id="RHEA-COMP:10365"/>
        <dbReference type="Rhea" id="RHEA-COMP:10366"/>
        <dbReference type="ChEBI" id="CHEBI:15378"/>
        <dbReference type="ChEBI" id="CHEBI:57856"/>
        <dbReference type="ChEBI" id="CHEBI:59789"/>
        <dbReference type="ChEBI" id="CHEBI:74411"/>
        <dbReference type="ChEBI" id="CHEBI:74491"/>
        <dbReference type="EC" id="2.1.1.220"/>
    </reaction>
</comment>
<keyword evidence="5 8" id="KW-0819">tRNA processing</keyword>
<dbReference type="AlphaFoldDB" id="A0ABD2QFU3"/>
<dbReference type="Proteomes" id="UP001626550">
    <property type="component" value="Unassembled WGS sequence"/>
</dbReference>
<proteinExistence type="inferred from homology"/>
<accession>A0ABD2QFU3</accession>
<evidence type="ECO:0000256" key="8">
    <source>
        <dbReference type="PIRNR" id="PIRNR017269"/>
    </source>
</evidence>
<comment type="catalytic activity">
    <reaction evidence="7">
        <text>an adenosine in mRNA + S-adenosyl-L-methionine = an N(1)-methyladenosine in mRNA + S-adenosyl-L-homocysteine + H(+)</text>
        <dbReference type="Rhea" id="RHEA:55392"/>
        <dbReference type="Rhea" id="RHEA-COMP:12414"/>
        <dbReference type="Rhea" id="RHEA-COMP:12415"/>
        <dbReference type="ChEBI" id="CHEBI:15378"/>
        <dbReference type="ChEBI" id="CHEBI:57856"/>
        <dbReference type="ChEBI" id="CHEBI:59789"/>
        <dbReference type="ChEBI" id="CHEBI:74411"/>
        <dbReference type="ChEBI" id="CHEBI:74491"/>
    </reaction>
</comment>
<name>A0ABD2QFU3_9PLAT</name>
<keyword evidence="2 8" id="KW-0489">Methyltransferase</keyword>
<comment type="subcellular location">
    <subcellularLocation>
        <location evidence="1 8">Nucleus</location>
    </subcellularLocation>
</comment>
<dbReference type="SUPFAM" id="SSF53335">
    <property type="entry name" value="S-adenosyl-L-methionine-dependent methyltransferases"/>
    <property type="match status" value="1"/>
</dbReference>
<reference evidence="11 12" key="1">
    <citation type="submission" date="2024-11" db="EMBL/GenBank/DDBJ databases">
        <title>Adaptive evolution of stress response genes in parasites aligns with host niche diversity.</title>
        <authorList>
            <person name="Hahn C."/>
            <person name="Resl P."/>
        </authorList>
    </citation>
    <scope>NUCLEOTIDE SEQUENCE [LARGE SCALE GENOMIC DNA]</scope>
    <source>
        <strain evidence="11">EGGRZ-B1_66</strain>
        <tissue evidence="11">Body</tissue>
    </source>
</reference>
<keyword evidence="6 8" id="KW-0539">Nucleus</keyword>
<evidence type="ECO:0000256" key="9">
    <source>
        <dbReference type="PIRSR" id="PIRSR017269-1"/>
    </source>
</evidence>
<dbReference type="EC" id="2.1.1.220" evidence="8"/>
<gene>
    <name evidence="11" type="primary">TRMT61A</name>
    <name evidence="11" type="ORF">Ciccas_003254</name>
</gene>
<evidence type="ECO:0000313" key="12">
    <source>
        <dbReference type="Proteomes" id="UP001626550"/>
    </source>
</evidence>
<dbReference type="InterPro" id="IPR014816">
    <property type="entry name" value="tRNA_MeTrfase_Gcd14"/>
</dbReference>
<dbReference type="InterPro" id="IPR029063">
    <property type="entry name" value="SAM-dependent_MTases_sf"/>
</dbReference>
<feature type="binding site" evidence="9">
    <location>
        <position position="193"/>
    </location>
    <ligand>
        <name>S-adenosyl-L-methionine</name>
        <dbReference type="ChEBI" id="CHEBI:59789"/>
    </ligand>
</feature>
<dbReference type="PANTHER" id="PTHR12133:SF2">
    <property type="entry name" value="TRNA (ADENINE(58)-N(1))-METHYLTRANSFERASE CATALYTIC SUBUNIT TRMT61A"/>
    <property type="match status" value="1"/>
</dbReference>
<feature type="binding site" evidence="9">
    <location>
        <position position="167"/>
    </location>
    <ligand>
        <name>S-adenosyl-L-methionine</name>
        <dbReference type="ChEBI" id="CHEBI:59789"/>
    </ligand>
</feature>
<feature type="binding site" evidence="9">
    <location>
        <position position="139"/>
    </location>
    <ligand>
        <name>S-adenosyl-L-methionine</name>
        <dbReference type="ChEBI" id="CHEBI:59789"/>
    </ligand>
</feature>
<feature type="domain" description="tRNA (adenine(58)-N(1))-methyltransferase catalytic subunit TRM61 C-terminal" evidence="10">
    <location>
        <begin position="68"/>
        <end position="327"/>
    </location>
</feature>
<evidence type="ECO:0000256" key="5">
    <source>
        <dbReference type="ARBA" id="ARBA00022694"/>
    </source>
</evidence>
<dbReference type="Gene3D" id="3.40.50.150">
    <property type="entry name" value="Vaccinia Virus protein VP39"/>
    <property type="match status" value="1"/>
</dbReference>
<dbReference type="GO" id="GO:0032259">
    <property type="term" value="P:methylation"/>
    <property type="evidence" value="ECO:0007669"/>
    <property type="project" value="UniProtKB-KW"/>
</dbReference>
<dbReference type="PANTHER" id="PTHR12133">
    <property type="entry name" value="TRNA (ADENINE(58)-N(1))-METHYLTRANSFERASE"/>
    <property type="match status" value="1"/>
</dbReference>
<comment type="function">
    <text evidence="8">Catalytic subunit of tRNA (adenine-N(1)-)-methyltransferase, which catalyzes the formation of N(1)-methyladenine at position 58 (m1A58) in initiator methionyl-tRNA.</text>
</comment>
<sequence length="331" mass="37032">MTEQNADCIFSKKTIQYGDPVVVITEQNNLKCILLKEGDVLNYKYGSMKHENLVGLTYGTKVALPKKGFIYTLPFTPELWTKTLSHRTQIIYSTDASLIVRNLELRPGKRVFEAGIGSGSLSHYLARAVWPTGKLYSFDFHEQRAQQARAEFLSHGLGEIMIAGHRDVIGDGFPIQLNEKGINELAVDAIMLDLPNPWNLIEKLSGYLKRNVVTKVCIFAPCIEQVQKSTVALRQHGFVHVNTIECLSRRYEIRKSTPAVANLGQKHVIFSDNGDSDIRYPLCSEVCSFPHPNLASNDNQTGIKFIPECVPEATMPGHTGFLTFATHLPEQ</sequence>